<dbReference type="PANTHER" id="PTHR30460:SF0">
    <property type="entry name" value="MODERATE CONDUCTANCE MECHANOSENSITIVE CHANNEL YBIO"/>
    <property type="match status" value="1"/>
</dbReference>
<dbReference type="InterPro" id="IPR011014">
    <property type="entry name" value="MscS_channel_TM-2"/>
</dbReference>
<name>A0AB36JST9_9STRE</name>
<dbReference type="Gene3D" id="3.30.70.100">
    <property type="match status" value="1"/>
</dbReference>
<dbReference type="PANTHER" id="PTHR30460">
    <property type="entry name" value="MODERATE CONDUCTANCE MECHANOSENSITIVE CHANNEL YBIO"/>
    <property type="match status" value="1"/>
</dbReference>
<evidence type="ECO:0000256" key="2">
    <source>
        <dbReference type="ARBA" id="ARBA00008017"/>
    </source>
</evidence>
<evidence type="ECO:0000256" key="5">
    <source>
        <dbReference type="ARBA" id="ARBA00022989"/>
    </source>
</evidence>
<dbReference type="SUPFAM" id="SSF82861">
    <property type="entry name" value="Mechanosensitive channel protein MscS (YggB), transmembrane region"/>
    <property type="match status" value="1"/>
</dbReference>
<dbReference type="InterPro" id="IPR023408">
    <property type="entry name" value="MscS_beta-dom_sf"/>
</dbReference>
<dbReference type="GO" id="GO:0008381">
    <property type="term" value="F:mechanosensitive monoatomic ion channel activity"/>
    <property type="evidence" value="ECO:0007669"/>
    <property type="project" value="InterPro"/>
</dbReference>
<dbReference type="Proteomes" id="UP000188946">
    <property type="component" value="Unassembled WGS sequence"/>
</dbReference>
<dbReference type="InterPro" id="IPR006685">
    <property type="entry name" value="MscS_channel_2nd"/>
</dbReference>
<dbReference type="EMBL" id="MSPR01000011">
    <property type="protein sequence ID" value="ONK28503.1"/>
    <property type="molecule type" value="Genomic_DNA"/>
</dbReference>
<evidence type="ECO:0000313" key="11">
    <source>
        <dbReference type="EMBL" id="ONK28503.1"/>
    </source>
</evidence>
<dbReference type="AlphaFoldDB" id="A0AB36JST9"/>
<evidence type="ECO:0000256" key="6">
    <source>
        <dbReference type="ARBA" id="ARBA00023136"/>
    </source>
</evidence>
<keyword evidence="6 7" id="KW-0472">Membrane</keyword>
<sequence>MHFFTNYLAQFDVEAILMALVSKLLSLVLLAIVFYILKKMVPLSIRKMFLSPLRGSTQDIGRQKTLVRLLESGLNYVLYFLLLYSVLTILGLPVSSLLAGAGIAGVAIGMGAQGFLSDLVNGFFILLERQFDVGEVVGLTNGVIKIKGTIVSVGIRTTQVRDADGTLHFIPNRNILVVSNQSRGDIRVQIDLPLSLTADLAKVEEVIEAINQKEASSWSAIKGVKIIGPQTLENGQFVYRVQFFVVNGQQSSIYQRFYTLYQEALLSAGIDLTNQ</sequence>
<evidence type="ECO:0000256" key="7">
    <source>
        <dbReference type="SAM" id="Phobius"/>
    </source>
</evidence>
<keyword evidence="3" id="KW-1003">Cell membrane</keyword>
<gene>
    <name evidence="11" type="ORF">BVE84_06380</name>
    <name evidence="10" type="ORF">BVE86_05745</name>
</gene>
<comment type="similarity">
    <text evidence="2">Belongs to the MscS (TC 1.A.23) family.</text>
</comment>
<dbReference type="SUPFAM" id="SSF50182">
    <property type="entry name" value="Sm-like ribonucleoproteins"/>
    <property type="match status" value="1"/>
</dbReference>
<evidence type="ECO:0000256" key="4">
    <source>
        <dbReference type="ARBA" id="ARBA00022692"/>
    </source>
</evidence>
<evidence type="ECO:0000313" key="10">
    <source>
        <dbReference type="EMBL" id="ONK27070.1"/>
    </source>
</evidence>
<dbReference type="InterPro" id="IPR045276">
    <property type="entry name" value="YbiO_bact"/>
</dbReference>
<feature type="domain" description="Mechanosensitive ion channel transmembrane helices 2/3" evidence="9">
    <location>
        <begin position="74"/>
        <end position="113"/>
    </location>
</feature>
<feature type="domain" description="Mechanosensitive ion channel MscS" evidence="8">
    <location>
        <begin position="116"/>
        <end position="183"/>
    </location>
</feature>
<evidence type="ECO:0000256" key="1">
    <source>
        <dbReference type="ARBA" id="ARBA00004651"/>
    </source>
</evidence>
<keyword evidence="5 7" id="KW-1133">Transmembrane helix</keyword>
<comment type="caution">
    <text evidence="10">The sequence shown here is derived from an EMBL/GenBank/DDBJ whole genome shotgun (WGS) entry which is preliminary data.</text>
</comment>
<reference evidence="12 13" key="1">
    <citation type="submission" date="2016-12" db="EMBL/GenBank/DDBJ databases">
        <authorList>
            <person name="Gulvik C.A."/>
        </authorList>
    </citation>
    <scope>NUCLEOTIDE SEQUENCE [LARGE SCALE GENOMIC DNA]</scope>
    <source>
        <strain evidence="11 13">12-5202</strain>
        <strain evidence="10 12">12-5291</strain>
    </source>
</reference>
<dbReference type="Pfam" id="PF21088">
    <property type="entry name" value="MS_channel_1st"/>
    <property type="match status" value="1"/>
</dbReference>
<feature type="transmembrane region" description="Helical" evidence="7">
    <location>
        <begin position="98"/>
        <end position="120"/>
    </location>
</feature>
<dbReference type="GO" id="GO:0005886">
    <property type="term" value="C:plasma membrane"/>
    <property type="evidence" value="ECO:0007669"/>
    <property type="project" value="UniProtKB-SubCell"/>
</dbReference>
<protein>
    <submittedName>
        <fullName evidence="10">Mechanosensitive ion channel protein</fullName>
    </submittedName>
</protein>
<evidence type="ECO:0000259" key="8">
    <source>
        <dbReference type="Pfam" id="PF00924"/>
    </source>
</evidence>
<feature type="transmembrane region" description="Helical" evidence="7">
    <location>
        <begin position="15"/>
        <end position="37"/>
    </location>
</feature>
<dbReference type="EMBL" id="MSPT01000011">
    <property type="protein sequence ID" value="ONK27070.1"/>
    <property type="molecule type" value="Genomic_DNA"/>
</dbReference>
<evidence type="ECO:0000259" key="9">
    <source>
        <dbReference type="Pfam" id="PF21088"/>
    </source>
</evidence>
<dbReference type="InterPro" id="IPR049142">
    <property type="entry name" value="MS_channel_1st"/>
</dbReference>
<accession>A0AB36JST9</accession>
<dbReference type="Gene3D" id="2.30.30.60">
    <property type="match status" value="1"/>
</dbReference>
<evidence type="ECO:0000313" key="12">
    <source>
        <dbReference type="Proteomes" id="UP000188600"/>
    </source>
</evidence>
<dbReference type="Gene3D" id="1.10.287.1260">
    <property type="match status" value="1"/>
</dbReference>
<comment type="subcellular location">
    <subcellularLocation>
        <location evidence="1">Cell membrane</location>
        <topology evidence="1">Multi-pass membrane protein</topology>
    </subcellularLocation>
</comment>
<dbReference type="Pfam" id="PF00924">
    <property type="entry name" value="MS_channel_2nd"/>
    <property type="match status" value="1"/>
</dbReference>
<keyword evidence="13" id="KW-1185">Reference proteome</keyword>
<organism evidence="10 12">
    <name type="scientific">Streptococcus azizii</name>
    <dbReference type="NCBI Taxonomy" id="1579424"/>
    <lineage>
        <taxon>Bacteria</taxon>
        <taxon>Bacillati</taxon>
        <taxon>Bacillota</taxon>
        <taxon>Bacilli</taxon>
        <taxon>Lactobacillales</taxon>
        <taxon>Streptococcaceae</taxon>
        <taxon>Streptococcus</taxon>
    </lineage>
</organism>
<dbReference type="Proteomes" id="UP000188600">
    <property type="component" value="Unassembled WGS sequence"/>
</dbReference>
<feature type="transmembrane region" description="Helical" evidence="7">
    <location>
        <begin position="73"/>
        <end position="92"/>
    </location>
</feature>
<evidence type="ECO:0000256" key="3">
    <source>
        <dbReference type="ARBA" id="ARBA00022475"/>
    </source>
</evidence>
<evidence type="ECO:0000313" key="13">
    <source>
        <dbReference type="Proteomes" id="UP000188946"/>
    </source>
</evidence>
<keyword evidence="4 7" id="KW-0812">Transmembrane</keyword>
<dbReference type="InterPro" id="IPR010920">
    <property type="entry name" value="LSM_dom_sf"/>
</dbReference>
<proteinExistence type="inferred from homology"/>